<accession>F4QJS1</accession>
<name>F4QJS1_9CAUL</name>
<dbReference type="Proteomes" id="UP000006512">
    <property type="component" value="Unassembled WGS sequence"/>
</dbReference>
<dbReference type="STRING" id="715226.ABI_16180"/>
<reference evidence="2" key="1">
    <citation type="submission" date="2011-03" db="EMBL/GenBank/DDBJ databases">
        <title>Draft genome sequence of Brevundimonas diminuta.</title>
        <authorList>
            <person name="Brown P.J.B."/>
            <person name="Buechlein A."/>
            <person name="Hemmerich C."/>
            <person name="Brun Y.V."/>
        </authorList>
    </citation>
    <scope>NUCLEOTIDE SEQUENCE [LARGE SCALE GENOMIC DNA]</scope>
    <source>
        <strain evidence="2">C19</strain>
    </source>
</reference>
<evidence type="ECO:0000313" key="1">
    <source>
        <dbReference type="EMBL" id="EGF93178.1"/>
    </source>
</evidence>
<evidence type="ECO:0000313" key="2">
    <source>
        <dbReference type="Proteomes" id="UP000006512"/>
    </source>
</evidence>
<keyword evidence="2" id="KW-1185">Reference proteome</keyword>
<dbReference type="HOGENOM" id="CLU_3076309_0_0_5"/>
<sequence length="52" mass="5991">MIILTQRDFALQHKRRIRVDEPQFPDDRPCVAKEGRTEILAETANGGVLQRT</sequence>
<dbReference type="EMBL" id="GL883077">
    <property type="protein sequence ID" value="EGF93178.1"/>
    <property type="molecule type" value="Genomic_DNA"/>
</dbReference>
<gene>
    <name evidence="1" type="ORF">ABI_16180</name>
</gene>
<proteinExistence type="predicted"/>
<organism evidence="1 2">
    <name type="scientific">Asticcacaulis biprosthecium C19</name>
    <dbReference type="NCBI Taxonomy" id="715226"/>
    <lineage>
        <taxon>Bacteria</taxon>
        <taxon>Pseudomonadati</taxon>
        <taxon>Pseudomonadota</taxon>
        <taxon>Alphaproteobacteria</taxon>
        <taxon>Caulobacterales</taxon>
        <taxon>Caulobacteraceae</taxon>
        <taxon>Asticcacaulis</taxon>
    </lineage>
</organism>
<dbReference type="AlphaFoldDB" id="F4QJS1"/>
<protein>
    <submittedName>
        <fullName evidence="1">Uncharacterized protein</fullName>
    </submittedName>
</protein>